<accession>A0A7S8IVL0</accession>
<comment type="similarity">
    <text evidence="11 12">Belongs to the TonB-dependent receptor family.</text>
</comment>
<keyword evidence="16" id="KW-0675">Receptor</keyword>
<dbReference type="Gene3D" id="2.170.130.10">
    <property type="entry name" value="TonB-dependent receptor, plug domain"/>
    <property type="match status" value="1"/>
</dbReference>
<dbReference type="Pfam" id="PF00593">
    <property type="entry name" value="TonB_dep_Rec_b-barrel"/>
    <property type="match status" value="1"/>
</dbReference>
<evidence type="ECO:0000259" key="14">
    <source>
        <dbReference type="Pfam" id="PF00593"/>
    </source>
</evidence>
<dbReference type="InterPro" id="IPR039426">
    <property type="entry name" value="TonB-dep_rcpt-like"/>
</dbReference>
<dbReference type="InterPro" id="IPR036942">
    <property type="entry name" value="Beta-barrel_TonB_sf"/>
</dbReference>
<keyword evidence="4" id="KW-0410">Iron transport</keyword>
<keyword evidence="3 11" id="KW-1134">Transmembrane beta strand</keyword>
<evidence type="ECO:0000256" key="12">
    <source>
        <dbReference type="RuleBase" id="RU003357"/>
    </source>
</evidence>
<feature type="domain" description="TonB-dependent receptor plug" evidence="15">
    <location>
        <begin position="46"/>
        <end position="159"/>
    </location>
</feature>
<dbReference type="InterPro" id="IPR012910">
    <property type="entry name" value="Plug_dom"/>
</dbReference>
<gene>
    <name evidence="16" type="ORF">IRL76_04140</name>
</gene>
<dbReference type="PANTHER" id="PTHR32552">
    <property type="entry name" value="FERRICHROME IRON RECEPTOR-RELATED"/>
    <property type="match status" value="1"/>
</dbReference>
<dbReference type="KEGG" id="qso:IRL76_04140"/>
<dbReference type="InterPro" id="IPR037066">
    <property type="entry name" value="Plug_dom_sf"/>
</dbReference>
<name>A0A7S8IVL0_9SPHN</name>
<feature type="chain" id="PRO_5032931163" evidence="13">
    <location>
        <begin position="22"/>
        <end position="682"/>
    </location>
</feature>
<keyword evidence="8 12" id="KW-0798">TonB box</keyword>
<organism evidence="16 17">
    <name type="scientific">Qipengyuania soli</name>
    <dbReference type="NCBI Taxonomy" id="2782568"/>
    <lineage>
        <taxon>Bacteria</taxon>
        <taxon>Pseudomonadati</taxon>
        <taxon>Pseudomonadota</taxon>
        <taxon>Alphaproteobacteria</taxon>
        <taxon>Sphingomonadales</taxon>
        <taxon>Erythrobacteraceae</taxon>
        <taxon>Qipengyuania</taxon>
    </lineage>
</organism>
<dbReference type="Proteomes" id="UP000594459">
    <property type="component" value="Chromosome"/>
</dbReference>
<keyword evidence="10 11" id="KW-0998">Cell outer membrane</keyword>
<evidence type="ECO:0000313" key="16">
    <source>
        <dbReference type="EMBL" id="QPC99750.1"/>
    </source>
</evidence>
<keyword evidence="6" id="KW-0408">Iron</keyword>
<dbReference type="GO" id="GO:0009279">
    <property type="term" value="C:cell outer membrane"/>
    <property type="evidence" value="ECO:0007669"/>
    <property type="project" value="UniProtKB-SubCell"/>
</dbReference>
<dbReference type="AlphaFoldDB" id="A0A7S8IVL0"/>
<sequence>MEKRFFVLVLAGLALPGAAAAQDSAGDRPTDAPRIIVTGERIPRTQADTASSVSLVSGDDAEKASADRLDQILALVPNVQLGTGEEGPAIRGQDSTGQLRNLFAFLGGARPRVTLQVDGRPVSFYEFISGSQSAWDIAQVEVFRSPQTTTQGRNSIAGAIFVTSKDPTPDWEGRARAIVGDFDTRQFSAMVSGPIVEDQIAFRASGDVRFSTVSSDMTDGIPGADIDRDDYGTARLKVKVTPTALPGASVETTLAYTRSQAPQFEGVSKPFEDRKLPIPNQMIGVMKVEATSLTSRAEIEMADGLRSTLTVSYGDAVLRRFGLPGLGKTRADTSDFSVEQTLRWQPSSAFDLVVGANRLTQDQTQSIDITGLGIGTGKFDDDQDSLGILGEANWHLLSTLSLIAGLRYQRDRQIRVGNVGTIMLNYDRTFDAWLPKVSLAYEPYPDFTAGLLVQRAYNPGGTSISFRRRAEDSFEAEKLWNYELFMRVRSSDGRASFAANAFYNDISDAQRSQLVPFTLPNGEVTYFSEFANAPAARSYGLEAEIAWRVNDRLDARLGMGLLDTRVTETVTPRDTTLGKEFQRSPGLSAMAAIDWRPVDRFELSAQLRHHSSYYSDDANTQTLRISPSTILDARVEYEFGPVSVFGYVRNLFDEFSLTYLITPNFGTAIEPRAAGVGLEARF</sequence>
<evidence type="ECO:0000256" key="7">
    <source>
        <dbReference type="ARBA" id="ARBA00023065"/>
    </source>
</evidence>
<dbReference type="SUPFAM" id="SSF56935">
    <property type="entry name" value="Porins"/>
    <property type="match status" value="1"/>
</dbReference>
<evidence type="ECO:0000256" key="8">
    <source>
        <dbReference type="ARBA" id="ARBA00023077"/>
    </source>
</evidence>
<protein>
    <submittedName>
        <fullName evidence="16">TonB-dependent receptor</fullName>
    </submittedName>
</protein>
<evidence type="ECO:0000256" key="4">
    <source>
        <dbReference type="ARBA" id="ARBA00022496"/>
    </source>
</evidence>
<evidence type="ECO:0000256" key="9">
    <source>
        <dbReference type="ARBA" id="ARBA00023136"/>
    </source>
</evidence>
<evidence type="ECO:0000259" key="15">
    <source>
        <dbReference type="Pfam" id="PF07715"/>
    </source>
</evidence>
<feature type="domain" description="TonB-dependent receptor-like beta-barrel" evidence="14">
    <location>
        <begin position="289"/>
        <end position="651"/>
    </location>
</feature>
<evidence type="ECO:0000256" key="3">
    <source>
        <dbReference type="ARBA" id="ARBA00022452"/>
    </source>
</evidence>
<dbReference type="EMBL" id="CP064654">
    <property type="protein sequence ID" value="QPC99750.1"/>
    <property type="molecule type" value="Genomic_DNA"/>
</dbReference>
<keyword evidence="9 11" id="KW-0472">Membrane</keyword>
<dbReference type="InterPro" id="IPR000531">
    <property type="entry name" value="Beta-barrel_TonB"/>
</dbReference>
<keyword evidence="2 11" id="KW-0813">Transport</keyword>
<evidence type="ECO:0000256" key="5">
    <source>
        <dbReference type="ARBA" id="ARBA00022692"/>
    </source>
</evidence>
<keyword evidence="7" id="KW-0406">Ion transport</keyword>
<dbReference type="GO" id="GO:0006826">
    <property type="term" value="P:iron ion transport"/>
    <property type="evidence" value="ECO:0007669"/>
    <property type="project" value="UniProtKB-KW"/>
</dbReference>
<keyword evidence="13" id="KW-0732">Signal</keyword>
<dbReference type="Gene3D" id="2.40.170.20">
    <property type="entry name" value="TonB-dependent receptor, beta-barrel domain"/>
    <property type="match status" value="1"/>
</dbReference>
<dbReference type="PANTHER" id="PTHR32552:SF81">
    <property type="entry name" value="TONB-DEPENDENT OUTER MEMBRANE RECEPTOR"/>
    <property type="match status" value="1"/>
</dbReference>
<evidence type="ECO:0000256" key="10">
    <source>
        <dbReference type="ARBA" id="ARBA00023237"/>
    </source>
</evidence>
<evidence type="ECO:0000256" key="6">
    <source>
        <dbReference type="ARBA" id="ARBA00023004"/>
    </source>
</evidence>
<feature type="signal peptide" evidence="13">
    <location>
        <begin position="1"/>
        <end position="21"/>
    </location>
</feature>
<reference evidence="16 17" key="1">
    <citation type="submission" date="2020-11" db="EMBL/GenBank/DDBJ databases">
        <title>The genome sequence of Erythrobacter sp. 6D36.</title>
        <authorList>
            <person name="Liu Y."/>
        </authorList>
    </citation>
    <scope>NUCLEOTIDE SEQUENCE [LARGE SCALE GENOMIC DNA]</scope>
    <source>
        <strain evidence="16 17">6D36</strain>
    </source>
</reference>
<evidence type="ECO:0000256" key="1">
    <source>
        <dbReference type="ARBA" id="ARBA00004571"/>
    </source>
</evidence>
<evidence type="ECO:0000256" key="11">
    <source>
        <dbReference type="PROSITE-ProRule" id="PRU01360"/>
    </source>
</evidence>
<evidence type="ECO:0000256" key="13">
    <source>
        <dbReference type="SAM" id="SignalP"/>
    </source>
</evidence>
<keyword evidence="17" id="KW-1185">Reference proteome</keyword>
<evidence type="ECO:0000256" key="2">
    <source>
        <dbReference type="ARBA" id="ARBA00022448"/>
    </source>
</evidence>
<dbReference type="PROSITE" id="PS52016">
    <property type="entry name" value="TONB_DEPENDENT_REC_3"/>
    <property type="match status" value="1"/>
</dbReference>
<evidence type="ECO:0000313" key="17">
    <source>
        <dbReference type="Proteomes" id="UP000594459"/>
    </source>
</evidence>
<proteinExistence type="inferred from homology"/>
<dbReference type="Pfam" id="PF07715">
    <property type="entry name" value="Plug"/>
    <property type="match status" value="1"/>
</dbReference>
<keyword evidence="5 11" id="KW-0812">Transmembrane</keyword>
<comment type="subcellular location">
    <subcellularLocation>
        <location evidence="1 11">Cell outer membrane</location>
        <topology evidence="1 11">Multi-pass membrane protein</topology>
    </subcellularLocation>
</comment>
<dbReference type="RefSeq" id="WP_200983437.1">
    <property type="nucleotide sequence ID" value="NZ_CP064654.1"/>
</dbReference>